<comment type="caution">
    <text evidence="1">The sequence shown here is derived from an EMBL/GenBank/DDBJ whole genome shotgun (WGS) entry which is preliminary data.</text>
</comment>
<protein>
    <submittedName>
        <fullName evidence="1">Uncharacterized protein</fullName>
    </submittedName>
</protein>
<dbReference type="Proteomes" id="UP000243975">
    <property type="component" value="Unassembled WGS sequence"/>
</dbReference>
<dbReference type="EMBL" id="LEKV01005438">
    <property type="protein sequence ID" value="KVH88354.1"/>
    <property type="molecule type" value="Genomic_DNA"/>
</dbReference>
<name>A0A103XCU2_CYNCS</name>
<keyword evidence="2" id="KW-1185">Reference proteome</keyword>
<dbReference type="STRING" id="59895.A0A103XCU2"/>
<evidence type="ECO:0000313" key="1">
    <source>
        <dbReference type="EMBL" id="KVH88354.1"/>
    </source>
</evidence>
<dbReference type="AlphaFoldDB" id="A0A103XCU2"/>
<proteinExistence type="predicted"/>
<sequence>MTDKSKMRYHAMTFEGHIVYNRSFSEVGKAVNKLFTFVESKNRDAGGGGRGVFGFDIAWRPTFKKGY</sequence>
<dbReference type="GO" id="GO:0003676">
    <property type="term" value="F:nucleic acid binding"/>
    <property type="evidence" value="ECO:0007669"/>
    <property type="project" value="InterPro"/>
</dbReference>
<dbReference type="Gramene" id="KVH88354">
    <property type="protein sequence ID" value="KVH88354"/>
    <property type="gene ID" value="Ccrd_024027"/>
</dbReference>
<dbReference type="InterPro" id="IPR036397">
    <property type="entry name" value="RNaseH_sf"/>
</dbReference>
<accession>A0A103XCU2</accession>
<dbReference type="Gene3D" id="3.30.420.10">
    <property type="entry name" value="Ribonuclease H-like superfamily/Ribonuclease H"/>
    <property type="match status" value="1"/>
</dbReference>
<organism evidence="1 2">
    <name type="scientific">Cynara cardunculus var. scolymus</name>
    <name type="common">Globe artichoke</name>
    <name type="synonym">Cynara scolymus</name>
    <dbReference type="NCBI Taxonomy" id="59895"/>
    <lineage>
        <taxon>Eukaryota</taxon>
        <taxon>Viridiplantae</taxon>
        <taxon>Streptophyta</taxon>
        <taxon>Embryophyta</taxon>
        <taxon>Tracheophyta</taxon>
        <taxon>Spermatophyta</taxon>
        <taxon>Magnoliopsida</taxon>
        <taxon>eudicotyledons</taxon>
        <taxon>Gunneridae</taxon>
        <taxon>Pentapetalae</taxon>
        <taxon>asterids</taxon>
        <taxon>campanulids</taxon>
        <taxon>Asterales</taxon>
        <taxon>Asteraceae</taxon>
        <taxon>Carduoideae</taxon>
        <taxon>Cardueae</taxon>
        <taxon>Carduinae</taxon>
        <taxon>Cynara</taxon>
    </lineage>
</organism>
<reference evidence="1 2" key="1">
    <citation type="journal article" date="2016" name="Sci. Rep.">
        <title>The genome sequence of the outbreeding globe artichoke constructed de novo incorporating a phase-aware low-pass sequencing strategy of F1 progeny.</title>
        <authorList>
            <person name="Scaglione D."/>
            <person name="Reyes-Chin-Wo S."/>
            <person name="Acquadro A."/>
            <person name="Froenicke L."/>
            <person name="Portis E."/>
            <person name="Beitel C."/>
            <person name="Tirone M."/>
            <person name="Mauro R."/>
            <person name="Lo Monaco A."/>
            <person name="Mauromicale G."/>
            <person name="Faccioli P."/>
            <person name="Cattivelli L."/>
            <person name="Rieseberg L."/>
            <person name="Michelmore R."/>
            <person name="Lanteri S."/>
        </authorList>
    </citation>
    <scope>NUCLEOTIDE SEQUENCE [LARGE SCALE GENOMIC DNA]</scope>
    <source>
        <strain evidence="1">2C</strain>
    </source>
</reference>
<evidence type="ECO:0000313" key="2">
    <source>
        <dbReference type="Proteomes" id="UP000243975"/>
    </source>
</evidence>
<gene>
    <name evidence="1" type="ORF">Ccrd_024027</name>
</gene>